<evidence type="ECO:0000313" key="2">
    <source>
        <dbReference type="EMBL" id="RVU38779.1"/>
    </source>
</evidence>
<proteinExistence type="predicted"/>
<dbReference type="InterPro" id="IPR051783">
    <property type="entry name" value="NAD(P)-dependent_oxidoreduct"/>
</dbReference>
<dbReference type="InterPro" id="IPR001509">
    <property type="entry name" value="Epimerase_deHydtase"/>
</dbReference>
<evidence type="ECO:0000259" key="1">
    <source>
        <dbReference type="Pfam" id="PF01370"/>
    </source>
</evidence>
<feature type="domain" description="NAD-dependent epimerase/dehydratase" evidence="1">
    <location>
        <begin position="3"/>
        <end position="215"/>
    </location>
</feature>
<dbReference type="SUPFAM" id="SSF51735">
    <property type="entry name" value="NAD(P)-binding Rossmann-fold domains"/>
    <property type="match status" value="1"/>
</dbReference>
<dbReference type="InterPro" id="IPR036291">
    <property type="entry name" value="NAD(P)-bd_dom_sf"/>
</dbReference>
<dbReference type="Proteomes" id="UP000287447">
    <property type="component" value="Unassembled WGS sequence"/>
</dbReference>
<keyword evidence="3" id="KW-1185">Reference proteome</keyword>
<dbReference type="PANTHER" id="PTHR48079">
    <property type="entry name" value="PROTEIN YEEZ"/>
    <property type="match status" value="1"/>
</dbReference>
<evidence type="ECO:0000313" key="3">
    <source>
        <dbReference type="Proteomes" id="UP000287447"/>
    </source>
</evidence>
<dbReference type="OrthoDB" id="9787292at2"/>
<organism evidence="2 3">
    <name type="scientific">Hwanghaeella grinnelliae</name>
    <dbReference type="NCBI Taxonomy" id="2500179"/>
    <lineage>
        <taxon>Bacteria</taxon>
        <taxon>Pseudomonadati</taxon>
        <taxon>Pseudomonadota</taxon>
        <taxon>Alphaproteobacteria</taxon>
        <taxon>Rhodospirillales</taxon>
        <taxon>Rhodospirillaceae</taxon>
        <taxon>Hwanghaeella</taxon>
    </lineage>
</organism>
<sequence>MKVLVLGATGSIGTAVARELAGQGHTVLALCRSDASERDLKALGYETLRGDLRRPEDWAGIVNEVDGVIQAAVTFTEDMGDVDRGVIDALIAAAPPSTPPVRFVYTGGCWLYGATGDDVATEDSPFNPISSFVWMVENAERLTASGKFSTAVIHPAMVYHRAGGVFTRFLEKAKAGEPIEVWGGADTRWPLIHRDDLAVAYRLLLENRDVSGHFNASAQPGVPVGKIVEAIAAKYDAPPETVILSKEGLVAEHGAWAEGPTLDQQMASERLRGTCKWRPRIDAFETSDLFD</sequence>
<dbReference type="EMBL" id="SADE01000001">
    <property type="protein sequence ID" value="RVU38779.1"/>
    <property type="molecule type" value="Genomic_DNA"/>
</dbReference>
<comment type="caution">
    <text evidence="2">The sequence shown here is derived from an EMBL/GenBank/DDBJ whole genome shotgun (WGS) entry which is preliminary data.</text>
</comment>
<dbReference type="AlphaFoldDB" id="A0A3S2WUF6"/>
<dbReference type="GO" id="GO:0005737">
    <property type="term" value="C:cytoplasm"/>
    <property type="evidence" value="ECO:0007669"/>
    <property type="project" value="TreeGrafter"/>
</dbReference>
<gene>
    <name evidence="2" type="ORF">EOI86_05785</name>
</gene>
<accession>A0A3S2WUF6</accession>
<dbReference type="Gene3D" id="3.40.50.720">
    <property type="entry name" value="NAD(P)-binding Rossmann-like Domain"/>
    <property type="match status" value="1"/>
</dbReference>
<dbReference type="PANTHER" id="PTHR48079:SF6">
    <property type="entry name" value="NAD(P)-BINDING DOMAIN-CONTAINING PROTEIN-RELATED"/>
    <property type="match status" value="1"/>
</dbReference>
<name>A0A3S2WUF6_9PROT</name>
<dbReference type="GO" id="GO:0004029">
    <property type="term" value="F:aldehyde dehydrogenase (NAD+) activity"/>
    <property type="evidence" value="ECO:0007669"/>
    <property type="project" value="TreeGrafter"/>
</dbReference>
<reference evidence="3" key="1">
    <citation type="submission" date="2019-01" db="EMBL/GenBank/DDBJ databases">
        <title>Gri0909 isolated from a small marine red alga.</title>
        <authorList>
            <person name="Kim J."/>
            <person name="Jeong S.E."/>
            <person name="Jeon C.O."/>
        </authorList>
    </citation>
    <scope>NUCLEOTIDE SEQUENCE [LARGE SCALE GENOMIC DNA]</scope>
    <source>
        <strain evidence="3">Gri0909</strain>
    </source>
</reference>
<protein>
    <submittedName>
        <fullName evidence="2">NAD-dependent epimerase/dehydratase family protein</fullName>
    </submittedName>
</protein>
<dbReference type="RefSeq" id="WP_127764151.1">
    <property type="nucleotide sequence ID" value="NZ_SADE01000001.1"/>
</dbReference>
<dbReference type="Pfam" id="PF01370">
    <property type="entry name" value="Epimerase"/>
    <property type="match status" value="1"/>
</dbReference>